<evidence type="ECO:0000256" key="2">
    <source>
        <dbReference type="ARBA" id="ARBA00010617"/>
    </source>
</evidence>
<sequence length="413" mass="46924">MSQLNLWSLENTAISLLQHPSRVVAALLTLFILRRAIIRFFFPAPFTVAARIPTYLPFGIDFIAWSIYHNATSQDIILWNKIFWRYGRGSLPYTVEAVLGPDHVIFTADHENIKSILALQFSDYGKGAKFHRDWKEFLGDSTFATDGRQWQDARHMIRPLFLRERIEGLSVFEKHTRKLLRLFNGPNGQRNNIDVVNPFFRFTLDVATDFLLGVGVNSLDNPKEKFAVAFAEVQKMQRLIQVSGPLQPLVSKVSYRASIKIVNSFVEQFINRTLSLPISELENLAKNDKDYTFLSALALHTRDPAIIRDQLVAVLLAGRDTTAGTLSWAIYELSARPDVVKKLRAEIFSKLKPGDTPNFADLKSMKYLQAILSETLRLYPIISFNMRIALKDTTLPHGGDKDGFQPISVKKTP</sequence>
<organism evidence="7 8">
    <name type="scientific">Amylocarpus encephaloides</name>
    <dbReference type="NCBI Taxonomy" id="45428"/>
    <lineage>
        <taxon>Eukaryota</taxon>
        <taxon>Fungi</taxon>
        <taxon>Dikarya</taxon>
        <taxon>Ascomycota</taxon>
        <taxon>Pezizomycotina</taxon>
        <taxon>Leotiomycetes</taxon>
        <taxon>Helotiales</taxon>
        <taxon>Helotiales incertae sedis</taxon>
        <taxon>Amylocarpus</taxon>
    </lineage>
</organism>
<dbReference type="EMBL" id="MU251638">
    <property type="protein sequence ID" value="KAG9230879.1"/>
    <property type="molecule type" value="Genomic_DNA"/>
</dbReference>
<evidence type="ECO:0000313" key="8">
    <source>
        <dbReference type="Proteomes" id="UP000824998"/>
    </source>
</evidence>
<dbReference type="InterPro" id="IPR047146">
    <property type="entry name" value="Cyt_P450_E_CYP52_fungi"/>
</dbReference>
<keyword evidence="6" id="KW-0503">Monooxygenase</keyword>
<comment type="similarity">
    <text evidence="2">Belongs to the cytochrome P450 family.</text>
</comment>
<dbReference type="InterPro" id="IPR036396">
    <property type="entry name" value="Cyt_P450_sf"/>
</dbReference>
<dbReference type="Proteomes" id="UP000824998">
    <property type="component" value="Unassembled WGS sequence"/>
</dbReference>
<reference evidence="7" key="1">
    <citation type="journal article" date="2021" name="IMA Fungus">
        <title>Genomic characterization of three marine fungi, including Emericellopsis atlantica sp. nov. with signatures of a generalist lifestyle and marine biomass degradation.</title>
        <authorList>
            <person name="Hagestad O.C."/>
            <person name="Hou L."/>
            <person name="Andersen J.H."/>
            <person name="Hansen E.H."/>
            <person name="Altermark B."/>
            <person name="Li C."/>
            <person name="Kuhnert E."/>
            <person name="Cox R.J."/>
            <person name="Crous P.W."/>
            <person name="Spatafora J.W."/>
            <person name="Lail K."/>
            <person name="Amirebrahimi M."/>
            <person name="Lipzen A."/>
            <person name="Pangilinan J."/>
            <person name="Andreopoulos W."/>
            <person name="Hayes R.D."/>
            <person name="Ng V."/>
            <person name="Grigoriev I.V."/>
            <person name="Jackson S.A."/>
            <person name="Sutton T.D.S."/>
            <person name="Dobson A.D.W."/>
            <person name="Rama T."/>
        </authorList>
    </citation>
    <scope>NUCLEOTIDE SEQUENCE</scope>
    <source>
        <strain evidence="7">TRa018bII</strain>
    </source>
</reference>
<dbReference type="OrthoDB" id="1470350at2759"/>
<dbReference type="InterPro" id="IPR002974">
    <property type="entry name" value="Cyt_P450_E_CYP52_ascomycetes"/>
</dbReference>
<dbReference type="SUPFAM" id="SSF48264">
    <property type="entry name" value="Cytochrome P450"/>
    <property type="match status" value="1"/>
</dbReference>
<dbReference type="InterPro" id="IPR001128">
    <property type="entry name" value="Cyt_P450"/>
</dbReference>
<dbReference type="AlphaFoldDB" id="A0A9P8C203"/>
<comment type="caution">
    <text evidence="7">The sequence shown here is derived from an EMBL/GenBank/DDBJ whole genome shotgun (WGS) entry which is preliminary data.</text>
</comment>
<dbReference type="Gene3D" id="1.10.630.10">
    <property type="entry name" value="Cytochrome P450"/>
    <property type="match status" value="1"/>
</dbReference>
<dbReference type="GO" id="GO:0020037">
    <property type="term" value="F:heme binding"/>
    <property type="evidence" value="ECO:0007669"/>
    <property type="project" value="InterPro"/>
</dbReference>
<dbReference type="PRINTS" id="PR00385">
    <property type="entry name" value="P450"/>
</dbReference>
<proteinExistence type="inferred from homology"/>
<keyword evidence="5" id="KW-0408">Iron</keyword>
<keyword evidence="8" id="KW-1185">Reference proteome</keyword>
<dbReference type="PRINTS" id="PR01239">
    <property type="entry name" value="EP450IICYP52"/>
</dbReference>
<comment type="cofactor">
    <cofactor evidence="1">
        <name>heme</name>
        <dbReference type="ChEBI" id="CHEBI:30413"/>
    </cofactor>
</comment>
<keyword evidence="3" id="KW-0479">Metal-binding</keyword>
<dbReference type="Pfam" id="PF00067">
    <property type="entry name" value="p450"/>
    <property type="match status" value="1"/>
</dbReference>
<gene>
    <name evidence="7" type="ORF">BJ875DRAFT_444602</name>
</gene>
<evidence type="ECO:0000256" key="4">
    <source>
        <dbReference type="ARBA" id="ARBA00023002"/>
    </source>
</evidence>
<protein>
    <submittedName>
        <fullName evidence="7">Cytochrome P450</fullName>
    </submittedName>
</protein>
<name>A0A9P8C203_9HELO</name>
<keyword evidence="4" id="KW-0560">Oxidoreductase</keyword>
<evidence type="ECO:0000256" key="3">
    <source>
        <dbReference type="ARBA" id="ARBA00022723"/>
    </source>
</evidence>
<dbReference type="PANTHER" id="PTHR24287">
    <property type="entry name" value="P450, PUTATIVE (EUROFUNG)-RELATED"/>
    <property type="match status" value="1"/>
</dbReference>
<evidence type="ECO:0000256" key="5">
    <source>
        <dbReference type="ARBA" id="ARBA00023004"/>
    </source>
</evidence>
<dbReference type="PANTHER" id="PTHR24287:SF5">
    <property type="entry name" value="P450, PUTATIVE (EUROFUNG)-RELATED"/>
    <property type="match status" value="1"/>
</dbReference>
<evidence type="ECO:0000256" key="6">
    <source>
        <dbReference type="ARBA" id="ARBA00023033"/>
    </source>
</evidence>
<evidence type="ECO:0000313" key="7">
    <source>
        <dbReference type="EMBL" id="KAG9230879.1"/>
    </source>
</evidence>
<evidence type="ECO:0000256" key="1">
    <source>
        <dbReference type="ARBA" id="ARBA00001971"/>
    </source>
</evidence>
<dbReference type="GO" id="GO:0005506">
    <property type="term" value="F:iron ion binding"/>
    <property type="evidence" value="ECO:0007669"/>
    <property type="project" value="InterPro"/>
</dbReference>
<accession>A0A9P8C203</accession>
<dbReference type="GO" id="GO:0016712">
    <property type="term" value="F:oxidoreductase activity, acting on paired donors, with incorporation or reduction of molecular oxygen, reduced flavin or flavoprotein as one donor, and incorporation of one atom of oxygen"/>
    <property type="evidence" value="ECO:0007669"/>
    <property type="project" value="InterPro"/>
</dbReference>